<dbReference type="InterPro" id="IPR040264">
    <property type="entry name" value="T15H9.4-like"/>
</dbReference>
<sequence length="219" mass="24190">MADDARSTSADPARDDVSVSTSLQGGDPDPPPAHDSIYGAPSPASKPNSHLLAATPEEAVALKTRLETYKPIQPGFSYHYCTIVWRKGAKLGLMIRPTPDDKIICTRVAQGSLSYEKMLAGDRIIELQGKPCVNRDETKDEIKQHFSKARKCSFFIERPESNEAKMWAQIAINRPGGRSTKDNTGAPAKQQKAELKDAVRRHLQMARQHQVHPGADQHK</sequence>
<dbReference type="Proteomes" id="UP000298663">
    <property type="component" value="Unassembled WGS sequence"/>
</dbReference>
<feature type="region of interest" description="Disordered" evidence="1">
    <location>
        <begin position="173"/>
        <end position="196"/>
    </location>
</feature>
<gene>
    <name evidence="2" type="ORF">L596_025824</name>
</gene>
<feature type="compositionally biased region" description="Basic and acidic residues" evidence="1">
    <location>
        <begin position="1"/>
        <end position="17"/>
    </location>
</feature>
<protein>
    <recommendedName>
        <fullName evidence="4">PDZ domain-containing protein</fullName>
    </recommendedName>
</protein>
<dbReference type="EMBL" id="AZBU02000009">
    <property type="protein sequence ID" value="TKR65419.1"/>
    <property type="molecule type" value="Genomic_DNA"/>
</dbReference>
<dbReference type="SUPFAM" id="SSF50156">
    <property type="entry name" value="PDZ domain-like"/>
    <property type="match status" value="1"/>
</dbReference>
<dbReference type="PANTHER" id="PTHR31327">
    <property type="entry name" value="SPERM MEIOSIS PDZ DOMAIN CONTAINING PROTEINS-RELATED"/>
    <property type="match status" value="1"/>
</dbReference>
<proteinExistence type="predicted"/>
<reference evidence="2 3" key="1">
    <citation type="journal article" date="2015" name="Genome Biol.">
        <title>Comparative genomics of Steinernema reveals deeply conserved gene regulatory networks.</title>
        <authorList>
            <person name="Dillman A.R."/>
            <person name="Macchietto M."/>
            <person name="Porter C.F."/>
            <person name="Rogers A."/>
            <person name="Williams B."/>
            <person name="Antoshechkin I."/>
            <person name="Lee M.M."/>
            <person name="Goodwin Z."/>
            <person name="Lu X."/>
            <person name="Lewis E.E."/>
            <person name="Goodrich-Blair H."/>
            <person name="Stock S.P."/>
            <person name="Adams B.J."/>
            <person name="Sternberg P.W."/>
            <person name="Mortazavi A."/>
        </authorList>
    </citation>
    <scope>NUCLEOTIDE SEQUENCE [LARGE SCALE GENOMIC DNA]</scope>
    <source>
        <strain evidence="2 3">ALL</strain>
    </source>
</reference>
<dbReference type="STRING" id="34508.A0A4U5M8W2"/>
<evidence type="ECO:0000313" key="2">
    <source>
        <dbReference type="EMBL" id="TKR65419.1"/>
    </source>
</evidence>
<dbReference type="OrthoDB" id="5847145at2759"/>
<keyword evidence="3" id="KW-1185">Reference proteome</keyword>
<name>A0A4U5M8W2_STECR</name>
<organism evidence="2 3">
    <name type="scientific">Steinernema carpocapsae</name>
    <name type="common">Entomopathogenic nematode</name>
    <dbReference type="NCBI Taxonomy" id="34508"/>
    <lineage>
        <taxon>Eukaryota</taxon>
        <taxon>Metazoa</taxon>
        <taxon>Ecdysozoa</taxon>
        <taxon>Nematoda</taxon>
        <taxon>Chromadorea</taxon>
        <taxon>Rhabditida</taxon>
        <taxon>Tylenchina</taxon>
        <taxon>Panagrolaimomorpha</taxon>
        <taxon>Strongyloidoidea</taxon>
        <taxon>Steinernematidae</taxon>
        <taxon>Steinernema</taxon>
    </lineage>
</organism>
<dbReference type="AlphaFoldDB" id="A0A4U5M8W2"/>
<feature type="region of interest" description="Disordered" evidence="1">
    <location>
        <begin position="1"/>
        <end position="50"/>
    </location>
</feature>
<evidence type="ECO:0000313" key="3">
    <source>
        <dbReference type="Proteomes" id="UP000298663"/>
    </source>
</evidence>
<dbReference type="InterPro" id="IPR036034">
    <property type="entry name" value="PDZ_sf"/>
</dbReference>
<evidence type="ECO:0008006" key="4">
    <source>
        <dbReference type="Google" id="ProtNLM"/>
    </source>
</evidence>
<accession>A0A4U5M8W2</accession>
<evidence type="ECO:0000256" key="1">
    <source>
        <dbReference type="SAM" id="MobiDB-lite"/>
    </source>
</evidence>
<reference evidence="2 3" key="2">
    <citation type="journal article" date="2019" name="G3 (Bethesda)">
        <title>Hybrid Assembly of the Genome of the Entomopathogenic Nematode Steinernema carpocapsae Identifies the X-Chromosome.</title>
        <authorList>
            <person name="Serra L."/>
            <person name="Macchietto M."/>
            <person name="Macias-Munoz A."/>
            <person name="McGill C.J."/>
            <person name="Rodriguez I.M."/>
            <person name="Rodriguez B."/>
            <person name="Murad R."/>
            <person name="Mortazavi A."/>
        </authorList>
    </citation>
    <scope>NUCLEOTIDE SEQUENCE [LARGE SCALE GENOMIC DNA]</scope>
    <source>
        <strain evidence="2 3">ALL</strain>
    </source>
</reference>
<comment type="caution">
    <text evidence="2">The sequence shown here is derived from an EMBL/GenBank/DDBJ whole genome shotgun (WGS) entry which is preliminary data.</text>
</comment>